<dbReference type="GeneID" id="94021593"/>
<dbReference type="EMBL" id="FNNB01000003">
    <property type="protein sequence ID" value="SDW87292.1"/>
    <property type="molecule type" value="Genomic_DNA"/>
</dbReference>
<gene>
    <name evidence="3" type="ORF">SAMN04488041_103476</name>
</gene>
<evidence type="ECO:0000313" key="3">
    <source>
        <dbReference type="EMBL" id="SDW87292.1"/>
    </source>
</evidence>
<evidence type="ECO:0000313" key="4">
    <source>
        <dbReference type="Proteomes" id="UP000183076"/>
    </source>
</evidence>
<proteinExistence type="predicted"/>
<dbReference type="InterPro" id="IPR036249">
    <property type="entry name" value="Thioredoxin-like_sf"/>
</dbReference>
<keyword evidence="3" id="KW-0808">Transferase</keyword>
<dbReference type="InterPro" id="IPR040079">
    <property type="entry name" value="Glutathione_S-Trfase"/>
</dbReference>
<dbReference type="STRING" id="60137.SAMN04488041_103476"/>
<name>A0A1H2X343_9RHOB</name>
<dbReference type="InterPro" id="IPR036282">
    <property type="entry name" value="Glutathione-S-Trfase_C_sf"/>
</dbReference>
<dbReference type="Proteomes" id="UP000183076">
    <property type="component" value="Unassembled WGS sequence"/>
</dbReference>
<evidence type="ECO:0000259" key="1">
    <source>
        <dbReference type="PROSITE" id="PS50404"/>
    </source>
</evidence>
<feature type="domain" description="GST N-terminal" evidence="1">
    <location>
        <begin position="1"/>
        <end position="82"/>
    </location>
</feature>
<dbReference type="Gene3D" id="3.40.30.10">
    <property type="entry name" value="Glutaredoxin"/>
    <property type="match status" value="1"/>
</dbReference>
<dbReference type="PANTHER" id="PTHR44051:SF8">
    <property type="entry name" value="GLUTATHIONE S-TRANSFERASE GSTA"/>
    <property type="match status" value="1"/>
</dbReference>
<dbReference type="CDD" id="cd03057">
    <property type="entry name" value="GST_N_Beta"/>
    <property type="match status" value="1"/>
</dbReference>
<dbReference type="PANTHER" id="PTHR44051">
    <property type="entry name" value="GLUTATHIONE S-TRANSFERASE-RELATED"/>
    <property type="match status" value="1"/>
</dbReference>
<dbReference type="SUPFAM" id="SSF52833">
    <property type="entry name" value="Thioredoxin-like"/>
    <property type="match status" value="1"/>
</dbReference>
<dbReference type="Gene3D" id="1.20.1050.10">
    <property type="match status" value="1"/>
</dbReference>
<dbReference type="GO" id="GO:0016740">
    <property type="term" value="F:transferase activity"/>
    <property type="evidence" value="ECO:0007669"/>
    <property type="project" value="UniProtKB-KW"/>
</dbReference>
<dbReference type="InterPro" id="IPR010987">
    <property type="entry name" value="Glutathione-S-Trfase_C-like"/>
</dbReference>
<organism evidence="3 4">
    <name type="scientific">Sulfitobacter pontiacus</name>
    <dbReference type="NCBI Taxonomy" id="60137"/>
    <lineage>
        <taxon>Bacteria</taxon>
        <taxon>Pseudomonadati</taxon>
        <taxon>Pseudomonadota</taxon>
        <taxon>Alphaproteobacteria</taxon>
        <taxon>Rhodobacterales</taxon>
        <taxon>Roseobacteraceae</taxon>
        <taxon>Sulfitobacter</taxon>
    </lineage>
</organism>
<dbReference type="InterPro" id="IPR004045">
    <property type="entry name" value="Glutathione_S-Trfase_N"/>
</dbReference>
<dbReference type="PROSITE" id="PS50404">
    <property type="entry name" value="GST_NTER"/>
    <property type="match status" value="1"/>
</dbReference>
<dbReference type="PROSITE" id="PS50405">
    <property type="entry name" value="GST_CTER"/>
    <property type="match status" value="1"/>
</dbReference>
<dbReference type="SFLD" id="SFLDS00019">
    <property type="entry name" value="Glutathione_Transferase_(cytos"/>
    <property type="match status" value="1"/>
</dbReference>
<dbReference type="RefSeq" id="WP_074635670.1">
    <property type="nucleotide sequence ID" value="NZ_CP160849.1"/>
</dbReference>
<sequence>MTDYTLHYAPDNASLIIRLALEAQGVAYGTCLVDRAAQGQSAPAYRALNPHGLIPALQTPDGPMFETGAILLWLADRHGGLAPAAMDATRADFLKWLFFVANTVHPALRMLFYPDKYVGVDKTAQDALHTTVTQALQTHLRRLEDRAAADTLPLALALYLAPLLRWCALYPRNRDRGWFDLRATPHLHALCARVETLPCTAAAQTAEGLEPTPFTAPRLATPPIGSAT</sequence>
<feature type="domain" description="GST C-terminal" evidence="2">
    <location>
        <begin position="86"/>
        <end position="214"/>
    </location>
</feature>
<reference evidence="4" key="1">
    <citation type="submission" date="2016-10" db="EMBL/GenBank/DDBJ databases">
        <authorList>
            <person name="Varghese N."/>
            <person name="Submissions S."/>
        </authorList>
    </citation>
    <scope>NUCLEOTIDE SEQUENCE [LARGE SCALE GENOMIC DNA]</scope>
    <source>
        <strain evidence="4">DSM 10014</strain>
    </source>
</reference>
<protein>
    <submittedName>
        <fullName evidence="3">Glutathione S-transferase</fullName>
    </submittedName>
</protein>
<accession>A0A1H2X343</accession>
<dbReference type="Pfam" id="PF13417">
    <property type="entry name" value="GST_N_3"/>
    <property type="match status" value="1"/>
</dbReference>
<dbReference type="SFLD" id="SFLDG00358">
    <property type="entry name" value="Main_(cytGST)"/>
    <property type="match status" value="1"/>
</dbReference>
<evidence type="ECO:0000259" key="2">
    <source>
        <dbReference type="PROSITE" id="PS50405"/>
    </source>
</evidence>
<dbReference type="SUPFAM" id="SSF47616">
    <property type="entry name" value="GST C-terminal domain-like"/>
    <property type="match status" value="1"/>
</dbReference>
<dbReference type="AlphaFoldDB" id="A0A1H2X343"/>